<comment type="caution">
    <text evidence="2">The sequence shown here is derived from an EMBL/GenBank/DDBJ whole genome shotgun (WGS) entry which is preliminary data.</text>
</comment>
<sequence>MNDPAPLTRLDALRLLERVQLRDLARTRRWIAQEEQRQAEQAEGERRRPPVPDWIIEKGIGDGPPAGVHVGGCYAAPKWPRALGVSREQAREALYQQVPACPHCHPDRDLGVVDGA</sequence>
<name>A0ABV3M4S5_9ACTN</name>
<protein>
    <submittedName>
        <fullName evidence="2">DUF6233 domain-containing protein</fullName>
    </submittedName>
</protein>
<proteinExistence type="predicted"/>
<keyword evidence="3" id="KW-1185">Reference proteome</keyword>
<dbReference type="EMBL" id="JBEYRS010000018">
    <property type="protein sequence ID" value="MEW2366708.1"/>
    <property type="molecule type" value="Genomic_DNA"/>
</dbReference>
<dbReference type="Proteomes" id="UP001553843">
    <property type="component" value="Unassembled WGS sequence"/>
</dbReference>
<reference evidence="2 3" key="1">
    <citation type="submission" date="2024-06" db="EMBL/GenBank/DDBJ databases">
        <title>The Natural Products Discovery Center: Release of the First 8490 Sequenced Strains for Exploring Actinobacteria Biosynthetic Diversity.</title>
        <authorList>
            <person name="Kalkreuter E."/>
            <person name="Kautsar S.A."/>
            <person name="Yang D."/>
            <person name="Bader C.D."/>
            <person name="Teijaro C.N."/>
            <person name="Fluegel L."/>
            <person name="Davis C.M."/>
            <person name="Simpson J.R."/>
            <person name="Lauterbach L."/>
            <person name="Steele A.D."/>
            <person name="Gui C."/>
            <person name="Meng S."/>
            <person name="Li G."/>
            <person name="Viehrig K."/>
            <person name="Ye F."/>
            <person name="Su P."/>
            <person name="Kiefer A.F."/>
            <person name="Nichols A."/>
            <person name="Cepeda A.J."/>
            <person name="Yan W."/>
            <person name="Fan B."/>
            <person name="Jiang Y."/>
            <person name="Adhikari A."/>
            <person name="Zheng C.-J."/>
            <person name="Schuster L."/>
            <person name="Cowan T.M."/>
            <person name="Smanski M.J."/>
            <person name="Chevrette M.G."/>
            <person name="De Carvalho L.P.S."/>
            <person name="Shen B."/>
        </authorList>
    </citation>
    <scope>NUCLEOTIDE SEQUENCE [LARGE SCALE GENOMIC DNA]</scope>
    <source>
        <strain evidence="2 3">NPDC047833</strain>
    </source>
</reference>
<feature type="region of interest" description="Disordered" evidence="1">
    <location>
        <begin position="34"/>
        <end position="60"/>
    </location>
</feature>
<evidence type="ECO:0000313" key="3">
    <source>
        <dbReference type="Proteomes" id="UP001553843"/>
    </source>
</evidence>
<accession>A0ABV3M4S5</accession>
<dbReference type="Pfam" id="PF19746">
    <property type="entry name" value="DUF6233"/>
    <property type="match status" value="1"/>
</dbReference>
<dbReference type="RefSeq" id="WP_359782956.1">
    <property type="nucleotide sequence ID" value="NZ_JBEYRR010000013.1"/>
</dbReference>
<evidence type="ECO:0000256" key="1">
    <source>
        <dbReference type="SAM" id="MobiDB-lite"/>
    </source>
</evidence>
<evidence type="ECO:0000313" key="2">
    <source>
        <dbReference type="EMBL" id="MEW2366708.1"/>
    </source>
</evidence>
<gene>
    <name evidence="2" type="ORF">AB0887_32760</name>
</gene>
<dbReference type="InterPro" id="IPR046200">
    <property type="entry name" value="DUF6233"/>
</dbReference>
<organism evidence="2 3">
    <name type="scientific">Streptomyces huasconensis</name>
    <dbReference type="NCBI Taxonomy" id="1854574"/>
    <lineage>
        <taxon>Bacteria</taxon>
        <taxon>Bacillati</taxon>
        <taxon>Actinomycetota</taxon>
        <taxon>Actinomycetes</taxon>
        <taxon>Kitasatosporales</taxon>
        <taxon>Streptomycetaceae</taxon>
        <taxon>Streptomyces</taxon>
    </lineage>
</organism>